<organism evidence="12 13">
    <name type="scientific">Stemphylium lycopersici</name>
    <name type="common">Tomato gray leaf spot disease fungus</name>
    <name type="synonym">Thyrospora lycopersici</name>
    <dbReference type="NCBI Taxonomy" id="183478"/>
    <lineage>
        <taxon>Eukaryota</taxon>
        <taxon>Fungi</taxon>
        <taxon>Dikarya</taxon>
        <taxon>Ascomycota</taxon>
        <taxon>Pezizomycotina</taxon>
        <taxon>Dothideomycetes</taxon>
        <taxon>Pleosporomycetidae</taxon>
        <taxon>Pleosporales</taxon>
        <taxon>Pleosporineae</taxon>
        <taxon>Pleosporaceae</taxon>
        <taxon>Stemphylium</taxon>
    </lineage>
</organism>
<feature type="compositionally biased region" description="Basic and acidic residues" evidence="10">
    <location>
        <begin position="1655"/>
        <end position="1691"/>
    </location>
</feature>
<comment type="subcellular location">
    <subcellularLocation>
        <location evidence="2">Mitochondrion</location>
    </subcellularLocation>
</comment>
<dbReference type="InterPro" id="IPR012677">
    <property type="entry name" value="Nucleotide-bd_a/b_plait_sf"/>
</dbReference>
<feature type="compositionally biased region" description="Polar residues" evidence="10">
    <location>
        <begin position="1192"/>
        <end position="1203"/>
    </location>
</feature>
<feature type="compositionally biased region" description="Basic residues" evidence="10">
    <location>
        <begin position="28"/>
        <end position="40"/>
    </location>
</feature>
<evidence type="ECO:0000256" key="9">
    <source>
        <dbReference type="PROSITE-ProRule" id="PRU00176"/>
    </source>
</evidence>
<feature type="compositionally biased region" description="Basic and acidic residues" evidence="10">
    <location>
        <begin position="1284"/>
        <end position="1312"/>
    </location>
</feature>
<keyword evidence="9" id="KW-0694">RNA-binding</keyword>
<keyword evidence="8" id="KW-0687">Ribonucleoprotein</keyword>
<keyword evidence="4" id="KW-0809">Transit peptide</keyword>
<dbReference type="CDD" id="cd00590">
    <property type="entry name" value="RRM_SF"/>
    <property type="match status" value="1"/>
</dbReference>
<feature type="compositionally biased region" description="Basic and acidic residues" evidence="10">
    <location>
        <begin position="1624"/>
        <end position="1633"/>
    </location>
</feature>
<feature type="compositionally biased region" description="Low complexity" evidence="10">
    <location>
        <begin position="1481"/>
        <end position="1490"/>
    </location>
</feature>
<feature type="compositionally biased region" description="Polar residues" evidence="10">
    <location>
        <begin position="1451"/>
        <end position="1462"/>
    </location>
</feature>
<feature type="compositionally biased region" description="Basic residues" evidence="10">
    <location>
        <begin position="965"/>
        <end position="983"/>
    </location>
</feature>
<evidence type="ECO:0000256" key="10">
    <source>
        <dbReference type="SAM" id="MobiDB-lite"/>
    </source>
</evidence>
<feature type="region of interest" description="Disordered" evidence="10">
    <location>
        <begin position="933"/>
        <end position="1592"/>
    </location>
</feature>
<dbReference type="GO" id="GO:1990904">
    <property type="term" value="C:ribonucleoprotein complex"/>
    <property type="evidence" value="ECO:0007669"/>
    <property type="project" value="UniProtKB-KW"/>
</dbReference>
<keyword evidence="7" id="KW-0496">Mitochondrion</keyword>
<protein>
    <recommendedName>
        <fullName evidence="11">RRM domain-containing protein</fullName>
    </recommendedName>
</protein>
<accession>A0A364NGH4</accession>
<feature type="region of interest" description="Disordered" evidence="10">
    <location>
        <begin position="865"/>
        <end position="911"/>
    </location>
</feature>
<dbReference type="Gene3D" id="3.30.70.330">
    <property type="match status" value="1"/>
</dbReference>
<keyword evidence="6" id="KW-0560">Oxidoreductase</keyword>
<feature type="domain" description="RRM" evidence="11">
    <location>
        <begin position="794"/>
        <end position="871"/>
    </location>
</feature>
<gene>
    <name evidence="12" type="ORF">DDE83_000271</name>
</gene>
<feature type="compositionally biased region" description="Polar residues" evidence="10">
    <location>
        <begin position="88"/>
        <end position="103"/>
    </location>
</feature>
<feature type="compositionally biased region" description="Polar residues" evidence="10">
    <location>
        <begin position="422"/>
        <end position="436"/>
    </location>
</feature>
<keyword evidence="5" id="KW-0689">Ribosomal protein</keyword>
<comment type="function">
    <text evidence="1">Putative mitochondrial redox protein which could be involved in the reduction of small toxic molecules.</text>
</comment>
<feature type="region of interest" description="Disordered" evidence="10">
    <location>
        <begin position="422"/>
        <end position="463"/>
    </location>
</feature>
<feature type="compositionally biased region" description="Basic and acidic residues" evidence="10">
    <location>
        <begin position="1089"/>
        <end position="1101"/>
    </location>
</feature>
<dbReference type="SUPFAM" id="SSF52833">
    <property type="entry name" value="Thioredoxin-like"/>
    <property type="match status" value="1"/>
</dbReference>
<feature type="compositionally biased region" description="Polar residues" evidence="10">
    <location>
        <begin position="1491"/>
        <end position="1514"/>
    </location>
</feature>
<dbReference type="GO" id="GO:0016491">
    <property type="term" value="F:oxidoreductase activity"/>
    <property type="evidence" value="ECO:0007669"/>
    <property type="project" value="UniProtKB-KW"/>
</dbReference>
<sequence>MGKVHGSLARAGKVKSQTPKVEPQEKKKTPKGRAKKRLTYTRRFVNVTMTGGKRKHGAKNVVTLFHAPSNQASTRVLTLLKQANAQSVAHATEDQASSHQSQNKAERTEFELDVTEAPPTTDQLKNILDYLGGPSAVGKVISGAENESDAMRRLKADGGAFQRPLVVDWNQGKAVAGENESEIMKLYCLRHHSAMAETSPPPGTSPAIEEPAVASADRTQPACPADTKEPVIDAVQHATRDPKFAPGARQAYFSTELGTRAPRSLSPATVPVIVRSRDDPAAVVQAARYWQTKYKSQCLCILPEQKWVAEDLWDTQDLHVEGREFCEEMLLFISRDTWYSANKFAKDWAQAHPDQFNFTGIQLGNVYDLNDPLTAVDKIFVFDELVDFPRVFLWHVAFIMIATWSDPSRTNNAAFGVGQAQNSATMRQQHRNSSVEATALDGKKLRKTNRKQRRSRPRKLTATTELLHAELSPNSAAVVAPTVPVLSNMQPTPQRAPPFMPQHPGAPMFPPRNSGMEGIGMGMPSMASPNMRAQAMNMLRGNRNIGPESYNQPQGWTENNNRMAHGSYTRQPSGPMAGIQSPQYMSSQPIGPHMAVPMMPGSAMGPYVQGSPLMPHPQYTIHPIDPTMASRGPIAYQPGMVQPSPVSQVFMRQPQGPHTTSMGDMTNIHLQGPMGSQIVDPRAPMTRRASHQNNSLLFDPYSGNKRKFSGGSGYNIAKKGGPSTFVPPPNRGRKTSSSGGRAAHNSYNPAIPPGSYYTNFNPRRRLPEDDPAVTGDAVSGCGHTWIGPKNTSVNELWIGDLPQDIHEDELVLLFQQAVKISPTGISLRSNSLKGPFHAFATFASCSDAKKALTITELNPRLRNGEVQPTISVPRRFYQKESPPTAHPDHTRAGEGAGSNPRGATGASHNEKNAALGASEGAATSSEMVLYSPQDARSGLPKKPPARPETVARTGTGSPGLEKPKREHKSPTKKGKGKNKRGSPVKKGDPADEVPESDETSKASGSPAAGSDTAATTQDGESGGSDDKNATDARSAEEQANSSMTDGRAVPQSPDKIHDTQVSTGSNAPETAQEEAESMTGNDPVFQSMDMKDHPTEKRPHNAETAPQAGSVTKAGQQNDAKSLQPLLKEHPPTPAYDNISDDEAKNDISFHSAPEVQPETTEVEPGAEVRNELTAANQGKTESLAIAAEPKPTTSQTHLTPSEQPAPASKAKAKAPSKKPTTEETHHLEDSVIKDLEQTKANPVEEGAGILASNEASPIEATKKGGAQQMQSLHPFATKSKAQTKKDKEARKKQQKKEEAERIAKAKADKANPPKNTKAVTNVQSNIQAPVNSSTPSAAVDTPCSSRQANPQAEENAPTGMKESKGNSKTHTTGPSTKENEKNDAGEKETGKPRGAFEKITPVTEKTDKPKIADGPPPKKDLSAKSGVQPGYKASPSLSPLASGTVPEEQAPSNDTPVQEVNSPRKASPGPAAHQTGFKTSSPVSPIPSSTNIRAPSANTPGSSQHNKQHQPISTPAPPPDMVEAPGPLQDTTAEANVPHSDNETAETPKKKKKRKNRKKKKATAATGSSTDGDENTPGFGPHASGEDLYHYDPFTSQLTHVEAIRRAVKYDTESYYARTSANIEKKKAERKAAGLSPKPYKQPENRAEGFQPHLSDRKPESGDEDDSKTNDEAGENKDPTRGRLDGHALR</sequence>
<proteinExistence type="inferred from homology"/>
<feature type="compositionally biased region" description="Polar residues" evidence="10">
    <location>
        <begin position="1059"/>
        <end position="1069"/>
    </location>
</feature>
<feature type="region of interest" description="Disordered" evidence="10">
    <location>
        <begin position="710"/>
        <end position="755"/>
    </location>
</feature>
<dbReference type="GO" id="GO:0005739">
    <property type="term" value="C:mitochondrion"/>
    <property type="evidence" value="ECO:0007669"/>
    <property type="project" value="UniProtKB-SubCell"/>
</dbReference>
<feature type="compositionally biased region" description="Basic residues" evidence="10">
    <location>
        <begin position="444"/>
        <end position="459"/>
    </location>
</feature>
<feature type="compositionally biased region" description="Basic and acidic residues" evidence="10">
    <location>
        <begin position="1405"/>
        <end position="1423"/>
    </location>
</feature>
<feature type="compositionally biased region" description="Polar residues" evidence="10">
    <location>
        <begin position="1107"/>
        <end position="1121"/>
    </location>
</feature>
<evidence type="ECO:0000313" key="13">
    <source>
        <dbReference type="Proteomes" id="UP000249619"/>
    </source>
</evidence>
<feature type="compositionally biased region" description="Basic residues" evidence="10">
    <location>
        <begin position="1550"/>
        <end position="1563"/>
    </location>
</feature>
<comment type="caution">
    <text evidence="12">The sequence shown here is derived from an EMBL/GenBank/DDBJ whole genome shotgun (WGS) entry which is preliminary data.</text>
</comment>
<dbReference type="STRING" id="183478.A0A364NGH4"/>
<feature type="compositionally biased region" description="Basic and acidic residues" evidence="10">
    <location>
        <begin position="1378"/>
        <end position="1397"/>
    </location>
</feature>
<dbReference type="InterPro" id="IPR000504">
    <property type="entry name" value="RRM_dom"/>
</dbReference>
<dbReference type="PANTHER" id="PTHR28071:SF1">
    <property type="entry name" value="REDOX PROTEIN FMP46, MITOCHONDRIAL-RELATED"/>
    <property type="match status" value="1"/>
</dbReference>
<feature type="compositionally biased region" description="Low complexity" evidence="10">
    <location>
        <begin position="1154"/>
        <end position="1164"/>
    </location>
</feature>
<feature type="region of interest" description="Disordered" evidence="10">
    <location>
        <begin position="1611"/>
        <end position="1691"/>
    </location>
</feature>
<evidence type="ECO:0000256" key="5">
    <source>
        <dbReference type="ARBA" id="ARBA00022980"/>
    </source>
</evidence>
<dbReference type="PANTHER" id="PTHR28071">
    <property type="entry name" value="REDOX PROTEIN FMP46, MITOCHONDRIAL-RELATED"/>
    <property type="match status" value="1"/>
</dbReference>
<evidence type="ECO:0000256" key="3">
    <source>
        <dbReference type="ARBA" id="ARBA00009734"/>
    </source>
</evidence>
<dbReference type="EMBL" id="QGDH01000003">
    <property type="protein sequence ID" value="RAR16398.1"/>
    <property type="molecule type" value="Genomic_DNA"/>
</dbReference>
<dbReference type="SUPFAM" id="SSF54928">
    <property type="entry name" value="RNA-binding domain, RBD"/>
    <property type="match status" value="1"/>
</dbReference>
<dbReference type="InterPro" id="IPR006846">
    <property type="entry name" value="Ribosomal_eS30"/>
</dbReference>
<evidence type="ECO:0000256" key="6">
    <source>
        <dbReference type="ARBA" id="ARBA00023002"/>
    </source>
</evidence>
<evidence type="ECO:0000256" key="1">
    <source>
        <dbReference type="ARBA" id="ARBA00002963"/>
    </source>
</evidence>
<feature type="compositionally biased region" description="Polar residues" evidence="10">
    <location>
        <begin position="1367"/>
        <end position="1377"/>
    </location>
</feature>
<feature type="compositionally biased region" description="Polar residues" evidence="10">
    <location>
        <begin position="1320"/>
        <end position="1353"/>
    </location>
</feature>
<dbReference type="Proteomes" id="UP000249619">
    <property type="component" value="Unassembled WGS sequence"/>
</dbReference>
<reference evidence="13" key="1">
    <citation type="submission" date="2018-05" db="EMBL/GenBank/DDBJ databases">
        <title>Draft genome sequence of Stemphylium lycopersici strain CIDEFI 213.</title>
        <authorList>
            <person name="Medina R."/>
            <person name="Franco M.E.E."/>
            <person name="Lucentini C.G."/>
            <person name="Saparrat M.C.N."/>
            <person name="Balatti P.A."/>
        </authorList>
    </citation>
    <scope>NUCLEOTIDE SEQUENCE [LARGE SCALE GENOMIC DNA]</scope>
    <source>
        <strain evidence="13">CIDEFI 213</strain>
    </source>
</reference>
<dbReference type="InterPro" id="IPR012882">
    <property type="entry name" value="Fmp46"/>
</dbReference>
<evidence type="ECO:0000256" key="7">
    <source>
        <dbReference type="ARBA" id="ARBA00023128"/>
    </source>
</evidence>
<dbReference type="GO" id="GO:0003723">
    <property type="term" value="F:RNA binding"/>
    <property type="evidence" value="ECO:0007669"/>
    <property type="project" value="UniProtKB-UniRule"/>
</dbReference>
<evidence type="ECO:0000256" key="4">
    <source>
        <dbReference type="ARBA" id="ARBA00022946"/>
    </source>
</evidence>
<feature type="compositionally biased region" description="Basic and acidic residues" evidence="10">
    <location>
        <begin position="1024"/>
        <end position="1036"/>
    </location>
</feature>
<keyword evidence="13" id="KW-1185">Reference proteome</keyword>
<dbReference type="Gene3D" id="3.40.30.10">
    <property type="entry name" value="Glutaredoxin"/>
    <property type="match status" value="1"/>
</dbReference>
<dbReference type="Pfam" id="PF07955">
    <property type="entry name" value="DUF1687"/>
    <property type="match status" value="1"/>
</dbReference>
<dbReference type="SMART" id="SM00360">
    <property type="entry name" value="RRM"/>
    <property type="match status" value="1"/>
</dbReference>
<feature type="region of interest" description="Disordered" evidence="10">
    <location>
        <begin position="88"/>
        <end position="111"/>
    </location>
</feature>
<evidence type="ECO:0000256" key="8">
    <source>
        <dbReference type="ARBA" id="ARBA00023274"/>
    </source>
</evidence>
<dbReference type="GO" id="GO:0003735">
    <property type="term" value="F:structural constituent of ribosome"/>
    <property type="evidence" value="ECO:0007669"/>
    <property type="project" value="InterPro"/>
</dbReference>
<dbReference type="PROSITE" id="PS50102">
    <property type="entry name" value="RRM"/>
    <property type="match status" value="1"/>
</dbReference>
<evidence type="ECO:0000259" key="11">
    <source>
        <dbReference type="PROSITE" id="PS50102"/>
    </source>
</evidence>
<dbReference type="Pfam" id="PF04758">
    <property type="entry name" value="Ribosomal_S30"/>
    <property type="match status" value="1"/>
</dbReference>
<dbReference type="InterPro" id="IPR036249">
    <property type="entry name" value="Thioredoxin-like_sf"/>
</dbReference>
<feature type="region of interest" description="Disordered" evidence="10">
    <location>
        <begin position="196"/>
        <end position="225"/>
    </location>
</feature>
<comment type="similarity">
    <text evidence="3">Belongs to the FMP46 family.</text>
</comment>
<dbReference type="InterPro" id="IPR035979">
    <property type="entry name" value="RBD_domain_sf"/>
</dbReference>
<dbReference type="GO" id="GO:0006412">
    <property type="term" value="P:translation"/>
    <property type="evidence" value="ECO:0007669"/>
    <property type="project" value="InterPro"/>
</dbReference>
<dbReference type="GO" id="GO:0005840">
    <property type="term" value="C:ribosome"/>
    <property type="evidence" value="ECO:0007669"/>
    <property type="project" value="UniProtKB-KW"/>
</dbReference>
<evidence type="ECO:0000313" key="12">
    <source>
        <dbReference type="EMBL" id="RAR16398.1"/>
    </source>
</evidence>
<feature type="compositionally biased region" description="Basic and acidic residues" evidence="10">
    <location>
        <begin position="1220"/>
        <end position="1238"/>
    </location>
</feature>
<name>A0A364NGH4_STELY</name>
<feature type="region of interest" description="Disordered" evidence="10">
    <location>
        <begin position="1"/>
        <end position="40"/>
    </location>
</feature>
<evidence type="ECO:0000256" key="2">
    <source>
        <dbReference type="ARBA" id="ARBA00004173"/>
    </source>
</evidence>